<evidence type="ECO:0000313" key="2">
    <source>
        <dbReference type="EMBL" id="OGI83291.1"/>
    </source>
</evidence>
<protein>
    <submittedName>
        <fullName evidence="2">Uncharacterized protein</fullName>
    </submittedName>
</protein>
<keyword evidence="1" id="KW-0175">Coiled coil</keyword>
<evidence type="ECO:0000256" key="1">
    <source>
        <dbReference type="SAM" id="Coils"/>
    </source>
</evidence>
<feature type="coiled-coil region" evidence="1">
    <location>
        <begin position="24"/>
        <end position="51"/>
    </location>
</feature>
<proteinExistence type="predicted"/>
<dbReference type="AlphaFoldDB" id="A0A1F6WN18"/>
<accession>A0A1F6WN18</accession>
<gene>
    <name evidence="2" type="ORF">A2997_02235</name>
</gene>
<sequence length="89" mass="10331">MLTTSDINKLVSALSNVFSTKSEFAELKGEFDNLEKRFDTLEKRMDTLEINIIAEIHSLKEEDIIGSGQYYRHDKWIHQLADHTSCKLE</sequence>
<dbReference type="STRING" id="1801766.A2997_02235"/>
<dbReference type="EMBL" id="MFUQ01000020">
    <property type="protein sequence ID" value="OGI83291.1"/>
    <property type="molecule type" value="Genomic_DNA"/>
</dbReference>
<name>A0A1F6WN18_9BACT</name>
<evidence type="ECO:0000313" key="3">
    <source>
        <dbReference type="Proteomes" id="UP000179448"/>
    </source>
</evidence>
<dbReference type="Proteomes" id="UP000179448">
    <property type="component" value="Unassembled WGS sequence"/>
</dbReference>
<dbReference type="Gene3D" id="3.90.20.10">
    <property type="match status" value="1"/>
</dbReference>
<organism evidence="2 3">
    <name type="scientific">Candidatus Nomurabacteria bacterium RIFCSPLOWO2_01_FULL_36_10b</name>
    <dbReference type="NCBI Taxonomy" id="1801766"/>
    <lineage>
        <taxon>Bacteria</taxon>
        <taxon>Candidatus Nomuraibacteriota</taxon>
    </lineage>
</organism>
<comment type="caution">
    <text evidence="2">The sequence shown here is derived from an EMBL/GenBank/DDBJ whole genome shotgun (WGS) entry which is preliminary data.</text>
</comment>
<reference evidence="2 3" key="1">
    <citation type="journal article" date="2016" name="Nat. Commun.">
        <title>Thousands of microbial genomes shed light on interconnected biogeochemical processes in an aquifer system.</title>
        <authorList>
            <person name="Anantharaman K."/>
            <person name="Brown C.T."/>
            <person name="Hug L.A."/>
            <person name="Sharon I."/>
            <person name="Castelle C.J."/>
            <person name="Probst A.J."/>
            <person name="Thomas B.C."/>
            <person name="Singh A."/>
            <person name="Wilkins M.J."/>
            <person name="Karaoz U."/>
            <person name="Brodie E.L."/>
            <person name="Williams K.H."/>
            <person name="Hubbard S.S."/>
            <person name="Banfield J.F."/>
        </authorList>
    </citation>
    <scope>NUCLEOTIDE SEQUENCE [LARGE SCALE GENOMIC DNA]</scope>
</reference>